<dbReference type="GO" id="GO:0005634">
    <property type="term" value="C:nucleus"/>
    <property type="evidence" value="ECO:0007669"/>
    <property type="project" value="UniProtKB-SubCell"/>
</dbReference>
<evidence type="ECO:0000256" key="7">
    <source>
        <dbReference type="ARBA" id="ARBA00023242"/>
    </source>
</evidence>
<dbReference type="Pfam" id="PF14144">
    <property type="entry name" value="DOG1"/>
    <property type="match status" value="1"/>
</dbReference>
<dbReference type="InterPro" id="IPR025422">
    <property type="entry name" value="TGA_domain"/>
</dbReference>
<dbReference type="PROSITE" id="PS51806">
    <property type="entry name" value="DOG1"/>
    <property type="match status" value="1"/>
</dbReference>
<evidence type="ECO:0000313" key="10">
    <source>
        <dbReference type="Proteomes" id="UP000245207"/>
    </source>
</evidence>
<sequence length="492" mass="56487">MELILSSPSSISCKQSSSSSKQLRPVFSPSFINRSKPIFSTAVADLRLGYCTRVLRIMTRKSTSCGICENTNLASVCTVCVNHRLNLYGTNLTSLKSRRDALYLKLSHVLVAKSKADDQLSWKVLQHEKLAALREKLHFRKEQLSKDKAKVQEMGADLKVRFESLESSMDVLERTRKEQLEKYYPNLICTQSLGHQKLYDKQMAITSDRLHKQSIVIKQICKLFPQRKAYVQQLELGRLKLAKLEHEIEKTRQQDAYMDLSNRVHGLLLGNINSGVVAFEKKYDFWVVEQRKIESQLLSILQSDVIDDELRVFVDGVVNHYDELFRMKADAAKVDAFNLLYGSWKSPVERLFQWLGGFRPSEILYILMPQFEPLTDAQIVNLSKLRHTCRQAEDALTQGIDKLHQTLAQSLAINMAEGGNYDTYMSATIEGLEALENFLNQADHLRHRTLQQMSRILTMRQAAKGLLALGEYFQRLRVLNSLWSARPHRFNS</sequence>
<keyword evidence="7" id="KW-0539">Nucleus</keyword>
<evidence type="ECO:0000256" key="2">
    <source>
        <dbReference type="ARBA" id="ARBA00023015"/>
    </source>
</evidence>
<name>A0A2U1QKY9_ARTAN</name>
<feature type="domain" description="DOG1" evidence="8">
    <location>
        <begin position="276"/>
        <end position="486"/>
    </location>
</feature>
<evidence type="ECO:0000259" key="8">
    <source>
        <dbReference type="PROSITE" id="PS51806"/>
    </source>
</evidence>
<keyword evidence="2" id="KW-0805">Transcription regulation</keyword>
<keyword evidence="10" id="KW-1185">Reference proteome</keyword>
<keyword evidence="3" id="KW-0175">Coiled coil</keyword>
<evidence type="ECO:0000256" key="3">
    <source>
        <dbReference type="ARBA" id="ARBA00023054"/>
    </source>
</evidence>
<dbReference type="InterPro" id="IPR018791">
    <property type="entry name" value="UV_resistance/autophagy_Atg14"/>
</dbReference>
<accession>A0A2U1QKY9</accession>
<dbReference type="Pfam" id="PF10186">
    <property type="entry name" value="ATG14"/>
    <property type="match status" value="1"/>
</dbReference>
<organism evidence="9 10">
    <name type="scientific">Artemisia annua</name>
    <name type="common">Sweet wormwood</name>
    <dbReference type="NCBI Taxonomy" id="35608"/>
    <lineage>
        <taxon>Eukaryota</taxon>
        <taxon>Viridiplantae</taxon>
        <taxon>Streptophyta</taxon>
        <taxon>Embryophyta</taxon>
        <taxon>Tracheophyta</taxon>
        <taxon>Spermatophyta</taxon>
        <taxon>Magnoliopsida</taxon>
        <taxon>eudicotyledons</taxon>
        <taxon>Gunneridae</taxon>
        <taxon>Pentapetalae</taxon>
        <taxon>asterids</taxon>
        <taxon>campanulids</taxon>
        <taxon>Asterales</taxon>
        <taxon>Asteraceae</taxon>
        <taxon>Asteroideae</taxon>
        <taxon>Anthemideae</taxon>
        <taxon>Artemisiinae</taxon>
        <taxon>Artemisia</taxon>
    </lineage>
</organism>
<evidence type="ECO:0000256" key="4">
    <source>
        <dbReference type="ARBA" id="ARBA00023125"/>
    </source>
</evidence>
<gene>
    <name evidence="9" type="ORF">CTI12_AA015550</name>
</gene>
<proteinExistence type="predicted"/>
<dbReference type="AlphaFoldDB" id="A0A2U1QKY9"/>
<keyword evidence="4" id="KW-0238">DNA-binding</keyword>
<evidence type="ECO:0000256" key="6">
    <source>
        <dbReference type="ARBA" id="ARBA00023163"/>
    </source>
</evidence>
<evidence type="ECO:0000256" key="5">
    <source>
        <dbReference type="ARBA" id="ARBA00023159"/>
    </source>
</evidence>
<evidence type="ECO:0000256" key="1">
    <source>
        <dbReference type="ARBA" id="ARBA00004123"/>
    </source>
</evidence>
<dbReference type="GO" id="GO:0006351">
    <property type="term" value="P:DNA-templated transcription"/>
    <property type="evidence" value="ECO:0007669"/>
    <property type="project" value="InterPro"/>
</dbReference>
<dbReference type="GO" id="GO:0043565">
    <property type="term" value="F:sequence-specific DNA binding"/>
    <property type="evidence" value="ECO:0007669"/>
    <property type="project" value="InterPro"/>
</dbReference>
<dbReference type="GO" id="GO:0032991">
    <property type="term" value="C:protein-containing complex"/>
    <property type="evidence" value="ECO:0007669"/>
    <property type="project" value="UniProtKB-ARBA"/>
</dbReference>
<dbReference type="PANTHER" id="PTHR45693">
    <property type="entry name" value="TRANSCRIPTION FACTOR TGA9"/>
    <property type="match status" value="1"/>
</dbReference>
<dbReference type="GO" id="GO:0005737">
    <property type="term" value="C:cytoplasm"/>
    <property type="evidence" value="ECO:0007669"/>
    <property type="project" value="UniProtKB-ARBA"/>
</dbReference>
<comment type="subcellular location">
    <subcellularLocation>
        <location evidence="1">Nucleus</location>
    </subcellularLocation>
</comment>
<dbReference type="PANTHER" id="PTHR45693:SF47">
    <property type="entry name" value="BASIC-LEUCINE ZIPPER DOMAIN, TRANSCRIPTION FACTOR TGA LIKE DOMAIN PROTEIN-RELATED"/>
    <property type="match status" value="1"/>
</dbReference>
<dbReference type="Proteomes" id="UP000245207">
    <property type="component" value="Unassembled WGS sequence"/>
</dbReference>
<comment type="caution">
    <text evidence="9">The sequence shown here is derived from an EMBL/GenBank/DDBJ whole genome shotgun (WGS) entry which is preliminary data.</text>
</comment>
<dbReference type="OrthoDB" id="2015618at2759"/>
<dbReference type="STRING" id="35608.A0A2U1QKY9"/>
<dbReference type="EMBL" id="PKPP01000055">
    <property type="protein sequence ID" value="PWA98684.1"/>
    <property type="molecule type" value="Genomic_DNA"/>
</dbReference>
<keyword evidence="5" id="KW-0010">Activator</keyword>
<reference evidence="9 10" key="1">
    <citation type="journal article" date="2018" name="Mol. Plant">
        <title>The genome of Artemisia annua provides insight into the evolution of Asteraceae family and artemisinin biosynthesis.</title>
        <authorList>
            <person name="Shen Q."/>
            <person name="Zhang L."/>
            <person name="Liao Z."/>
            <person name="Wang S."/>
            <person name="Yan T."/>
            <person name="Shi P."/>
            <person name="Liu M."/>
            <person name="Fu X."/>
            <person name="Pan Q."/>
            <person name="Wang Y."/>
            <person name="Lv Z."/>
            <person name="Lu X."/>
            <person name="Zhang F."/>
            <person name="Jiang W."/>
            <person name="Ma Y."/>
            <person name="Chen M."/>
            <person name="Hao X."/>
            <person name="Li L."/>
            <person name="Tang Y."/>
            <person name="Lv G."/>
            <person name="Zhou Y."/>
            <person name="Sun X."/>
            <person name="Brodelius P.E."/>
            <person name="Rose J.K.C."/>
            <person name="Tang K."/>
        </authorList>
    </citation>
    <scope>NUCLEOTIDE SEQUENCE [LARGE SCALE GENOMIC DNA]</scope>
    <source>
        <strain evidence="10">cv. Huhao1</strain>
        <tissue evidence="9">Leaf</tissue>
    </source>
</reference>
<evidence type="ECO:0000313" key="9">
    <source>
        <dbReference type="EMBL" id="PWA98684.1"/>
    </source>
</evidence>
<protein>
    <submittedName>
        <fullName evidence="9">DOG1 domain-containing protein</fullName>
    </submittedName>
</protein>
<keyword evidence="6" id="KW-0804">Transcription</keyword>